<dbReference type="Pfam" id="PF00512">
    <property type="entry name" value="HisKA"/>
    <property type="match status" value="1"/>
</dbReference>
<evidence type="ECO:0000256" key="11">
    <source>
        <dbReference type="ARBA" id="ARBA00022989"/>
    </source>
</evidence>
<dbReference type="SMART" id="SM00387">
    <property type="entry name" value="HATPase_c"/>
    <property type="match status" value="1"/>
</dbReference>
<dbReference type="InterPro" id="IPR050351">
    <property type="entry name" value="BphY/WalK/GraS-like"/>
</dbReference>
<dbReference type="InterPro" id="IPR036097">
    <property type="entry name" value="HisK_dim/P_sf"/>
</dbReference>
<keyword evidence="6 19" id="KW-0808">Transferase</keyword>
<comment type="catalytic activity">
    <reaction evidence="1">
        <text>ATP + protein L-histidine = ADP + protein N-phospho-L-histidine.</text>
        <dbReference type="EC" id="2.7.13.3"/>
    </reaction>
</comment>
<dbReference type="Pfam" id="PF00989">
    <property type="entry name" value="PAS"/>
    <property type="match status" value="1"/>
</dbReference>
<evidence type="ECO:0000256" key="7">
    <source>
        <dbReference type="ARBA" id="ARBA00022692"/>
    </source>
</evidence>
<dbReference type="SUPFAM" id="SSF55874">
    <property type="entry name" value="ATPase domain of HSP90 chaperone/DNA topoisomerase II/histidine kinase"/>
    <property type="match status" value="1"/>
</dbReference>
<feature type="coiled-coil region" evidence="14">
    <location>
        <begin position="342"/>
        <end position="369"/>
    </location>
</feature>
<comment type="subcellular location">
    <subcellularLocation>
        <location evidence="2">Cell membrane</location>
        <topology evidence="2">Multi-pass membrane protein</topology>
    </subcellularLocation>
</comment>
<keyword evidence="13 15" id="KW-0472">Membrane</keyword>
<organism evidence="19 20">
    <name type="scientific">Candidatus Magnetaquiglobus chichijimensis</name>
    <dbReference type="NCBI Taxonomy" id="3141448"/>
    <lineage>
        <taxon>Bacteria</taxon>
        <taxon>Pseudomonadati</taxon>
        <taxon>Pseudomonadota</taxon>
        <taxon>Magnetococcia</taxon>
        <taxon>Magnetococcales</taxon>
        <taxon>Candidatus Magnetaquicoccaceae</taxon>
        <taxon>Candidatus Magnetaquiglobus</taxon>
    </lineage>
</organism>
<feature type="domain" description="PAS" evidence="17">
    <location>
        <begin position="369"/>
        <end position="414"/>
    </location>
</feature>
<dbReference type="PANTHER" id="PTHR42878:SF7">
    <property type="entry name" value="SENSOR HISTIDINE KINASE GLRK"/>
    <property type="match status" value="1"/>
</dbReference>
<keyword evidence="11 15" id="KW-1133">Transmembrane helix</keyword>
<evidence type="ECO:0000259" key="17">
    <source>
        <dbReference type="PROSITE" id="PS50112"/>
    </source>
</evidence>
<evidence type="ECO:0000256" key="14">
    <source>
        <dbReference type="SAM" id="Coils"/>
    </source>
</evidence>
<evidence type="ECO:0000256" key="6">
    <source>
        <dbReference type="ARBA" id="ARBA00022679"/>
    </source>
</evidence>
<dbReference type="CDD" id="cd06225">
    <property type="entry name" value="HAMP"/>
    <property type="match status" value="1"/>
</dbReference>
<evidence type="ECO:0000259" key="18">
    <source>
        <dbReference type="PROSITE" id="PS50885"/>
    </source>
</evidence>
<evidence type="ECO:0000256" key="8">
    <source>
        <dbReference type="ARBA" id="ARBA00022741"/>
    </source>
</evidence>
<dbReference type="CDD" id="cd00082">
    <property type="entry name" value="HisKA"/>
    <property type="match status" value="1"/>
</dbReference>
<dbReference type="SUPFAM" id="SSF55785">
    <property type="entry name" value="PYP-like sensor domain (PAS domain)"/>
    <property type="match status" value="1"/>
</dbReference>
<keyword evidence="7 15" id="KW-0812">Transmembrane</keyword>
<dbReference type="SMART" id="SM00388">
    <property type="entry name" value="HisKA"/>
    <property type="match status" value="1"/>
</dbReference>
<keyword evidence="4" id="KW-1003">Cell membrane</keyword>
<proteinExistence type="predicted"/>
<dbReference type="RefSeq" id="WP_420905975.1">
    <property type="nucleotide sequence ID" value="NZ_BAAFGK010000004.1"/>
</dbReference>
<dbReference type="InterPro" id="IPR036890">
    <property type="entry name" value="HATPase_C_sf"/>
</dbReference>
<dbReference type="InterPro" id="IPR045671">
    <property type="entry name" value="NtrY-like_N"/>
</dbReference>
<dbReference type="PRINTS" id="PR00344">
    <property type="entry name" value="BCTRLSENSOR"/>
</dbReference>
<evidence type="ECO:0000256" key="13">
    <source>
        <dbReference type="ARBA" id="ARBA00023136"/>
    </source>
</evidence>
<dbReference type="Gene3D" id="6.10.340.10">
    <property type="match status" value="1"/>
</dbReference>
<evidence type="ECO:0000313" key="19">
    <source>
        <dbReference type="EMBL" id="GAB0058297.1"/>
    </source>
</evidence>
<dbReference type="SMART" id="SM00304">
    <property type="entry name" value="HAMP"/>
    <property type="match status" value="1"/>
</dbReference>
<keyword evidence="5" id="KW-0597">Phosphoprotein</keyword>
<dbReference type="SMART" id="SM00091">
    <property type="entry name" value="PAS"/>
    <property type="match status" value="1"/>
</dbReference>
<gene>
    <name evidence="19" type="primary">walK</name>
    <name evidence="19" type="ORF">SIID45300_02644</name>
</gene>
<dbReference type="EC" id="2.7.13.3" evidence="3"/>
<evidence type="ECO:0000256" key="10">
    <source>
        <dbReference type="ARBA" id="ARBA00022840"/>
    </source>
</evidence>
<feature type="transmembrane region" description="Helical" evidence="15">
    <location>
        <begin position="89"/>
        <end position="110"/>
    </location>
</feature>
<evidence type="ECO:0000256" key="4">
    <source>
        <dbReference type="ARBA" id="ARBA00022475"/>
    </source>
</evidence>
<evidence type="ECO:0000256" key="2">
    <source>
        <dbReference type="ARBA" id="ARBA00004651"/>
    </source>
</evidence>
<dbReference type="InterPro" id="IPR017232">
    <property type="entry name" value="NtrY"/>
</dbReference>
<evidence type="ECO:0000259" key="16">
    <source>
        <dbReference type="PROSITE" id="PS50109"/>
    </source>
</evidence>
<dbReference type="InterPro" id="IPR003661">
    <property type="entry name" value="HisK_dim/P_dom"/>
</dbReference>
<dbReference type="Pfam" id="PF02518">
    <property type="entry name" value="HATPase_c"/>
    <property type="match status" value="1"/>
</dbReference>
<dbReference type="CDD" id="cd00130">
    <property type="entry name" value="PAS"/>
    <property type="match status" value="1"/>
</dbReference>
<dbReference type="EMBL" id="BAAFGK010000004">
    <property type="protein sequence ID" value="GAB0058297.1"/>
    <property type="molecule type" value="Genomic_DNA"/>
</dbReference>
<evidence type="ECO:0000256" key="15">
    <source>
        <dbReference type="SAM" id="Phobius"/>
    </source>
</evidence>
<dbReference type="SUPFAM" id="SSF158472">
    <property type="entry name" value="HAMP domain-like"/>
    <property type="match status" value="1"/>
</dbReference>
<dbReference type="InterPro" id="IPR035965">
    <property type="entry name" value="PAS-like_dom_sf"/>
</dbReference>
<name>A0ABQ0CBN5_9PROT</name>
<evidence type="ECO:0000256" key="9">
    <source>
        <dbReference type="ARBA" id="ARBA00022777"/>
    </source>
</evidence>
<dbReference type="Proteomes" id="UP001628193">
    <property type="component" value="Unassembled WGS sequence"/>
</dbReference>
<dbReference type="InterPro" id="IPR003660">
    <property type="entry name" value="HAMP_dom"/>
</dbReference>
<dbReference type="Pfam" id="PF00672">
    <property type="entry name" value="HAMP"/>
    <property type="match status" value="1"/>
</dbReference>
<dbReference type="InterPro" id="IPR005467">
    <property type="entry name" value="His_kinase_dom"/>
</dbReference>
<evidence type="ECO:0000256" key="1">
    <source>
        <dbReference type="ARBA" id="ARBA00000085"/>
    </source>
</evidence>
<keyword evidence="10" id="KW-0067">ATP-binding</keyword>
<accession>A0ABQ0CBN5</accession>
<dbReference type="PROSITE" id="PS50112">
    <property type="entry name" value="PAS"/>
    <property type="match status" value="1"/>
</dbReference>
<evidence type="ECO:0000256" key="5">
    <source>
        <dbReference type="ARBA" id="ARBA00022553"/>
    </source>
</evidence>
<dbReference type="Gene3D" id="1.10.287.130">
    <property type="match status" value="1"/>
</dbReference>
<evidence type="ECO:0000256" key="12">
    <source>
        <dbReference type="ARBA" id="ARBA00023012"/>
    </source>
</evidence>
<protein>
    <recommendedName>
        <fullName evidence="3">histidine kinase</fullName>
        <ecNumber evidence="3">2.7.13.3</ecNumber>
    </recommendedName>
</protein>
<dbReference type="PROSITE" id="PS50885">
    <property type="entry name" value="HAMP"/>
    <property type="match status" value="1"/>
</dbReference>
<dbReference type="InterPro" id="IPR013767">
    <property type="entry name" value="PAS_fold"/>
</dbReference>
<dbReference type="InterPro" id="IPR004358">
    <property type="entry name" value="Sig_transdc_His_kin-like_C"/>
</dbReference>
<dbReference type="PROSITE" id="PS50109">
    <property type="entry name" value="HIS_KIN"/>
    <property type="match status" value="1"/>
</dbReference>
<comment type="caution">
    <text evidence="19">The sequence shown here is derived from an EMBL/GenBank/DDBJ whole genome shotgun (WGS) entry which is preliminary data.</text>
</comment>
<keyword evidence="14" id="KW-0175">Coiled coil</keyword>
<dbReference type="NCBIfam" id="TIGR00229">
    <property type="entry name" value="sensory_box"/>
    <property type="match status" value="1"/>
</dbReference>
<reference evidence="19 20" key="1">
    <citation type="submission" date="2024-09" db="EMBL/GenBank/DDBJ databases">
        <title>Draft genome sequence of Candidatus Magnetaquicoccaceae bacterium FCR-1.</title>
        <authorList>
            <person name="Shimoshige H."/>
            <person name="Shimamura S."/>
            <person name="Taoka A."/>
            <person name="Kobayashi H."/>
            <person name="Maekawa T."/>
        </authorList>
    </citation>
    <scope>NUCLEOTIDE SEQUENCE [LARGE SCALE GENOMIC DNA]</scope>
    <source>
        <strain evidence="19 20">FCR-1</strain>
    </source>
</reference>
<feature type="transmembrane region" description="Helical" evidence="15">
    <location>
        <begin position="43"/>
        <end position="69"/>
    </location>
</feature>
<keyword evidence="20" id="KW-1185">Reference proteome</keyword>
<feature type="domain" description="Histidine kinase" evidence="16">
    <location>
        <begin position="507"/>
        <end position="725"/>
    </location>
</feature>
<evidence type="ECO:0000313" key="20">
    <source>
        <dbReference type="Proteomes" id="UP001628193"/>
    </source>
</evidence>
<evidence type="ECO:0000256" key="3">
    <source>
        <dbReference type="ARBA" id="ARBA00012438"/>
    </source>
</evidence>
<feature type="domain" description="HAMP" evidence="18">
    <location>
        <begin position="305"/>
        <end position="357"/>
    </location>
</feature>
<dbReference type="InterPro" id="IPR000014">
    <property type="entry name" value="PAS"/>
</dbReference>
<dbReference type="InterPro" id="IPR003594">
    <property type="entry name" value="HATPase_dom"/>
</dbReference>
<dbReference type="SUPFAM" id="SSF47384">
    <property type="entry name" value="Homodimeric domain of signal transducing histidine kinase"/>
    <property type="match status" value="1"/>
</dbReference>
<feature type="transmembrane region" description="Helical" evidence="15">
    <location>
        <begin position="12"/>
        <end position="31"/>
    </location>
</feature>
<dbReference type="PANTHER" id="PTHR42878">
    <property type="entry name" value="TWO-COMPONENT HISTIDINE KINASE"/>
    <property type="match status" value="1"/>
</dbReference>
<dbReference type="GO" id="GO:0004673">
    <property type="term" value="F:protein histidine kinase activity"/>
    <property type="evidence" value="ECO:0007669"/>
    <property type="project" value="UniProtKB-EC"/>
</dbReference>
<keyword evidence="8" id="KW-0547">Nucleotide-binding</keyword>
<dbReference type="Gene3D" id="3.30.450.20">
    <property type="entry name" value="PAS domain"/>
    <property type="match status" value="1"/>
</dbReference>
<dbReference type="Gene3D" id="3.30.565.10">
    <property type="entry name" value="Histidine kinase-like ATPase, C-terminal domain"/>
    <property type="match status" value="1"/>
</dbReference>
<keyword evidence="9 19" id="KW-0418">Kinase</keyword>
<keyword evidence="12" id="KW-0902">Two-component regulatory system</keyword>
<dbReference type="PIRSF" id="PIRSF037532">
    <property type="entry name" value="STHK_NtrY"/>
    <property type="match status" value="1"/>
</dbReference>
<dbReference type="Pfam" id="PF19312">
    <property type="entry name" value="NtrY_N"/>
    <property type="match status" value="1"/>
</dbReference>
<sequence length="742" mass="81485">MKRFTFPIRHIYLLLVPLVVAIITFLTAQGLRGAAAVTSGDYGVAFLILLYVNLFLALALGFLVLRHVFRLWLDRRQRRTGSMLRTRMAMMFVALSLLPTLIIAILSVNFLNRGVDSWFSDRIARAMDTALGVSRAYYRESQRNVRHDAEGIVRNRAVASALALEDNEAVAAILEVERNARGLDEVIILRPDGTSIAKAGGLPFDPLPDLDALVEGESRALVVTSDAGDRVRAFVALDDNYVLATGHWIDRQILGQLENIEAVYVDYKNLRASHGLLKANHTVTLALIALLLLLAAIWSGFRIADDLTDPIAELIVGARKVAIGDLSVTLSVTGDDELATLMAAFNAMTRKLQENHEELQATNALLEERRRFMAAIVQHISAGVISVNRGGEITLMNPAAGALLGLDSQGVIGQHHRAVLPDAMLAPLARRDARRAASNGAEPPPAESAMQFQMQIQGADRIHTLTVRITPLVDGSGEGQGFIATFDDISDILLAQRSHAWSEVARRIAHEIKNPLTPIQLWAQRLRRKYMKHQSESCPDWQVLDEGTNAIISQVEELRVLVNEFSTFARLPRPELALNDLHAGIGEVLQLHRAELEKFSVTTEFAPDLPLFPHDRGQLKQVFTNVISNAMAAIRERNEARHLAICTEVTENGEGVRIQIADSGSGIPPKDRDRVFEPYFTTKATGVGLGMAIVKKIIEDHGGTIRIRQSQWDGALVEIHLPLTQAISASSTGAVAPSREQA</sequence>